<protein>
    <recommendedName>
        <fullName evidence="4">Potassium transporter KefB</fullName>
    </recommendedName>
</protein>
<accession>A0A1M5AVG1</accession>
<keyword evidence="1" id="KW-1133">Transmembrane helix</keyword>
<keyword evidence="1" id="KW-0472">Membrane</keyword>
<reference evidence="3" key="1">
    <citation type="submission" date="2016-11" db="EMBL/GenBank/DDBJ databases">
        <authorList>
            <person name="Varghese N."/>
            <person name="Submissions S."/>
        </authorList>
    </citation>
    <scope>NUCLEOTIDE SEQUENCE [LARGE SCALE GENOMIC DNA]</scope>
    <source>
        <strain evidence="3">DSM 16990</strain>
    </source>
</reference>
<evidence type="ECO:0000256" key="1">
    <source>
        <dbReference type="SAM" id="Phobius"/>
    </source>
</evidence>
<name>A0A1M5AVG1_9SPHI</name>
<feature type="transmembrane region" description="Helical" evidence="1">
    <location>
        <begin position="54"/>
        <end position="74"/>
    </location>
</feature>
<evidence type="ECO:0000313" key="3">
    <source>
        <dbReference type="Proteomes" id="UP000184287"/>
    </source>
</evidence>
<keyword evidence="1" id="KW-0812">Transmembrane</keyword>
<dbReference type="AlphaFoldDB" id="A0A1M5AVG1"/>
<sequence>MTMTSPGNLTTQPIHRAPLTKRMIQGAAIALILIVIFLLRAGEPNPEWGKLWRIKPLIIVPLAGASAGVFYYLMDHFRQQGGWKKVLVNILSLMVAIIALWLGTVLGLNGTYWN</sequence>
<dbReference type="EMBL" id="FQUQ01000002">
    <property type="protein sequence ID" value="SHF34116.1"/>
    <property type="molecule type" value="Genomic_DNA"/>
</dbReference>
<dbReference type="STRING" id="288992.SAMN04488522_102902"/>
<evidence type="ECO:0000313" key="2">
    <source>
        <dbReference type="EMBL" id="SHF34116.1"/>
    </source>
</evidence>
<dbReference type="RefSeq" id="WP_200800932.1">
    <property type="nucleotide sequence ID" value="NZ_FQUQ01000002.1"/>
</dbReference>
<gene>
    <name evidence="2" type="ORF">SAMN04488522_102902</name>
</gene>
<keyword evidence="3" id="KW-1185">Reference proteome</keyword>
<proteinExistence type="predicted"/>
<organism evidence="2 3">
    <name type="scientific">Pedobacter caeni</name>
    <dbReference type="NCBI Taxonomy" id="288992"/>
    <lineage>
        <taxon>Bacteria</taxon>
        <taxon>Pseudomonadati</taxon>
        <taxon>Bacteroidota</taxon>
        <taxon>Sphingobacteriia</taxon>
        <taxon>Sphingobacteriales</taxon>
        <taxon>Sphingobacteriaceae</taxon>
        <taxon>Pedobacter</taxon>
    </lineage>
</organism>
<evidence type="ECO:0008006" key="4">
    <source>
        <dbReference type="Google" id="ProtNLM"/>
    </source>
</evidence>
<feature type="transmembrane region" description="Helical" evidence="1">
    <location>
        <begin position="23"/>
        <end position="42"/>
    </location>
</feature>
<dbReference type="Proteomes" id="UP000184287">
    <property type="component" value="Unassembled WGS sequence"/>
</dbReference>
<feature type="transmembrane region" description="Helical" evidence="1">
    <location>
        <begin position="86"/>
        <end position="108"/>
    </location>
</feature>